<dbReference type="OrthoDB" id="751338at2759"/>
<keyword evidence="3" id="KW-1185">Reference proteome</keyword>
<dbReference type="AlphaFoldDB" id="A0A843VVY2"/>
<feature type="region of interest" description="Disordered" evidence="1">
    <location>
        <begin position="196"/>
        <end position="256"/>
    </location>
</feature>
<evidence type="ECO:0000256" key="1">
    <source>
        <dbReference type="SAM" id="MobiDB-lite"/>
    </source>
</evidence>
<reference evidence="2" key="1">
    <citation type="submission" date="2017-07" db="EMBL/GenBank/DDBJ databases">
        <title>Taro Niue Genome Assembly and Annotation.</title>
        <authorList>
            <person name="Atibalentja N."/>
            <person name="Keating K."/>
            <person name="Fields C.J."/>
        </authorList>
    </citation>
    <scope>NUCLEOTIDE SEQUENCE</scope>
    <source>
        <strain evidence="2">Niue_2</strain>
        <tissue evidence="2">Leaf</tissue>
    </source>
</reference>
<protein>
    <submittedName>
        <fullName evidence="2">Uncharacterized protein</fullName>
    </submittedName>
</protein>
<comment type="caution">
    <text evidence="2">The sequence shown here is derived from an EMBL/GenBank/DDBJ whole genome shotgun (WGS) entry which is preliminary data.</text>
</comment>
<organism evidence="2 3">
    <name type="scientific">Colocasia esculenta</name>
    <name type="common">Wild taro</name>
    <name type="synonym">Arum esculentum</name>
    <dbReference type="NCBI Taxonomy" id="4460"/>
    <lineage>
        <taxon>Eukaryota</taxon>
        <taxon>Viridiplantae</taxon>
        <taxon>Streptophyta</taxon>
        <taxon>Embryophyta</taxon>
        <taxon>Tracheophyta</taxon>
        <taxon>Spermatophyta</taxon>
        <taxon>Magnoliopsida</taxon>
        <taxon>Liliopsida</taxon>
        <taxon>Araceae</taxon>
        <taxon>Aroideae</taxon>
        <taxon>Colocasieae</taxon>
        <taxon>Colocasia</taxon>
    </lineage>
</organism>
<proteinExistence type="predicted"/>
<sequence>MCSPARSCWGWAGGWGGKISRGDVVGKRRLTPRTGDIFLQPRLLLRFKGGGVEPRAGEPGHAYSWVALRSLDILGGAVRGDWLLLCCCCCRAFPSGLVKKMREMAEEKGCGGAWTDEMHTSYLNWMESSFVSCMLSGGQFTHAAATPLPLDRCLPDGADSTADCRAGKCGTARTSARLRESRRGFPEGLSRIRKRLQRRHTAPRRQDDQVVPEFEPMKSGENARPLHASGVVQPAATDDQPLTMVQEKDDLPSFDR</sequence>
<dbReference type="Proteomes" id="UP000652761">
    <property type="component" value="Unassembled WGS sequence"/>
</dbReference>
<feature type="compositionally biased region" description="Basic and acidic residues" evidence="1">
    <location>
        <begin position="246"/>
        <end position="256"/>
    </location>
</feature>
<dbReference type="EMBL" id="NMUH01002313">
    <property type="protein sequence ID" value="MQL99206.1"/>
    <property type="molecule type" value="Genomic_DNA"/>
</dbReference>
<accession>A0A843VVY2</accession>
<gene>
    <name evidence="2" type="ORF">Taro_031922</name>
</gene>
<name>A0A843VVY2_COLES</name>
<evidence type="ECO:0000313" key="3">
    <source>
        <dbReference type="Proteomes" id="UP000652761"/>
    </source>
</evidence>
<evidence type="ECO:0000313" key="2">
    <source>
        <dbReference type="EMBL" id="MQL99206.1"/>
    </source>
</evidence>